<dbReference type="RefSeq" id="WP_285187841.1">
    <property type="nucleotide sequence ID" value="NZ_CP126981.1"/>
</dbReference>
<gene>
    <name evidence="1" type="ORF">PT015_24285</name>
</gene>
<proteinExistence type="predicted"/>
<accession>A0ABY8VWD6</accession>
<reference evidence="1 2" key="1">
    <citation type="journal article" date="2023" name="Microbiol. Resour. Announc.">
        <title>Complete Genome Sequence of Mycobacterium wuenschmanii, a novel Nontuberculous Mycobacterium Isolated from a captive population of Amazon Milk Frogs.</title>
        <authorList>
            <person name="Hicks J."/>
            <person name="Zeineldin M."/>
            <person name="Ward H."/>
            <person name="Wuenschmann A."/>
            <person name="Camp P."/>
            <person name="Farrell D."/>
            <person name="Lehman K."/>
            <person name="Thacker T."/>
            <person name="Cuthbert E."/>
        </authorList>
    </citation>
    <scope>NUCLEOTIDE SEQUENCE [LARGE SCALE GENOMIC DNA]</scope>
    <source>
        <strain evidence="1 2">Wuenschmanii</strain>
    </source>
</reference>
<dbReference type="Proteomes" id="UP001236585">
    <property type="component" value="Chromosome"/>
</dbReference>
<evidence type="ECO:0000313" key="1">
    <source>
        <dbReference type="EMBL" id="WIM87898.1"/>
    </source>
</evidence>
<keyword evidence="2" id="KW-1185">Reference proteome</keyword>
<sequence>MPREGHLKPPQSVQPLGTGQICRAALSNDQKAMPALIGVEQLRKTLPSFRRQVGHFTFPNRVIMPVDHVGDVISEVSNVLRGDVALRGLLPYSHPLGYEINLMRDVLPRDVFGDGVAVACKEQIYQLSGSLVYPRRSANYQLDPLCTSLCARSVSSVVGDDHFPVFI</sequence>
<protein>
    <submittedName>
        <fullName evidence="1">Uncharacterized protein</fullName>
    </submittedName>
</protein>
<evidence type="ECO:0000313" key="2">
    <source>
        <dbReference type="Proteomes" id="UP001236585"/>
    </source>
</evidence>
<organism evidence="1 2">
    <name type="scientific">Candidatus Mycobacterium wuenschmannii</name>
    <dbReference type="NCBI Taxonomy" id="3027808"/>
    <lineage>
        <taxon>Bacteria</taxon>
        <taxon>Bacillati</taxon>
        <taxon>Actinomycetota</taxon>
        <taxon>Actinomycetes</taxon>
        <taxon>Mycobacteriales</taxon>
        <taxon>Mycobacteriaceae</taxon>
        <taxon>Mycobacterium</taxon>
    </lineage>
</organism>
<dbReference type="EMBL" id="CP126981">
    <property type="protein sequence ID" value="WIM87898.1"/>
    <property type="molecule type" value="Genomic_DNA"/>
</dbReference>
<name>A0ABY8VWD6_9MYCO</name>